<protein>
    <recommendedName>
        <fullName evidence="3">DNA sulfur modification protein DndB</fullName>
    </recommendedName>
</protein>
<dbReference type="RefSeq" id="WP_011991368.1">
    <property type="nucleotide sequence ID" value="NC_009712.1"/>
</dbReference>
<dbReference type="KEGG" id="mbn:Mboo_0360"/>
<dbReference type="NCBIfam" id="TIGR03187">
    <property type="entry name" value="DGQHR"/>
    <property type="match status" value="1"/>
</dbReference>
<dbReference type="CDD" id="cd16412">
    <property type="entry name" value="dndB"/>
    <property type="match status" value="1"/>
</dbReference>
<sequence length="380" mass="42993">MKVAALDEVDDLETAVFSFPAIRGTQAGREYYSAMVQLKLVPTIFRFNESEVPAQVRAQRVLNHARIPEIAHYIISNPHDYVFSSIAASISEVPVKFVPAPQDNPNSRVGKIIIPMGARVLINDGQHRRAAIESALKERPELGNETISVVFFIDTGLKRSQQMFSDLNRHAVRPTKSISILYDSREAFAQSVRDIATSLPIFKDLTEFEKTSISNRSRKMFTLSTIYQATAALLGKKTKVKKITNDEEKLASKYWNIVADNIPEWQQLIRGDVASSSLRNDFIHAHGIALHALGLAGHALIEEYPDTWEEKLENLHKIDWSRSNAEVWEGRAMNNGTISKSQMNLALTTNYLKYILTLPLTKEEEKNEKKYQTQVRGKLR</sequence>
<dbReference type="GeneID" id="5411422"/>
<dbReference type="InterPro" id="IPR017642">
    <property type="entry name" value="DNA_S_mod_DndB"/>
</dbReference>
<organism evidence="1 2">
    <name type="scientific">Methanoregula boonei (strain DSM 21154 / JCM 14090 / 6A8)</name>
    <dbReference type="NCBI Taxonomy" id="456442"/>
    <lineage>
        <taxon>Archaea</taxon>
        <taxon>Methanobacteriati</taxon>
        <taxon>Methanobacteriota</taxon>
        <taxon>Stenosarchaea group</taxon>
        <taxon>Methanomicrobia</taxon>
        <taxon>Methanomicrobiales</taxon>
        <taxon>Methanoregulaceae</taxon>
        <taxon>Methanoregula</taxon>
    </lineage>
</organism>
<reference evidence="2" key="1">
    <citation type="journal article" date="2015" name="Microbiology">
        <title>Genome of Methanoregula boonei 6A8 reveals adaptations to oligotrophic peatland environments.</title>
        <authorList>
            <person name="Braeuer S."/>
            <person name="Cadillo-Quiroz H."/>
            <person name="Kyrpides N."/>
            <person name="Woyke T."/>
            <person name="Goodwin L."/>
            <person name="Detter C."/>
            <person name="Podell S."/>
            <person name="Yavitt J.B."/>
            <person name="Zinder S.H."/>
        </authorList>
    </citation>
    <scope>NUCLEOTIDE SEQUENCE [LARGE SCALE GENOMIC DNA]</scope>
    <source>
        <strain evidence="2">DSM 21154 / JCM 14090 / 6A8</strain>
    </source>
</reference>
<evidence type="ECO:0000313" key="2">
    <source>
        <dbReference type="Proteomes" id="UP000002408"/>
    </source>
</evidence>
<dbReference type="EMBL" id="CP000780">
    <property type="protein sequence ID" value="ABS54880.1"/>
    <property type="molecule type" value="Genomic_DNA"/>
</dbReference>
<dbReference type="AlphaFoldDB" id="A7I569"/>
<evidence type="ECO:0000313" key="1">
    <source>
        <dbReference type="EMBL" id="ABS54880.1"/>
    </source>
</evidence>
<dbReference type="STRING" id="456442.Mboo_0360"/>
<dbReference type="Proteomes" id="UP000002408">
    <property type="component" value="Chromosome"/>
</dbReference>
<dbReference type="NCBIfam" id="TIGR03233">
    <property type="entry name" value="DNA_S_dndB"/>
    <property type="match status" value="1"/>
</dbReference>
<dbReference type="InterPro" id="IPR017601">
    <property type="entry name" value="DGQHR-contain_dom"/>
</dbReference>
<dbReference type="eggNOG" id="arCOG09463">
    <property type="taxonomic scope" value="Archaea"/>
</dbReference>
<dbReference type="Pfam" id="PF14072">
    <property type="entry name" value="DndB"/>
    <property type="match status" value="1"/>
</dbReference>
<dbReference type="HOGENOM" id="CLU_036711_1_0_2"/>
<keyword evidence="2" id="KW-1185">Reference proteome</keyword>
<gene>
    <name evidence="1" type="ordered locus">Mboo_0360</name>
</gene>
<name>A7I569_METB6</name>
<dbReference type="OrthoDB" id="371787at2157"/>
<accession>A7I569</accession>
<proteinExistence type="predicted"/>
<evidence type="ECO:0008006" key="3">
    <source>
        <dbReference type="Google" id="ProtNLM"/>
    </source>
</evidence>
<dbReference type="REBASE" id="211884">
    <property type="entry name" value="M.Mbo6A8DndBP"/>
</dbReference>